<accession>A0A2P5A7C9</accession>
<gene>
    <name evidence="2" type="ORF">PanWU01x14_361130</name>
</gene>
<dbReference type="Proteomes" id="UP000237105">
    <property type="component" value="Unassembled WGS sequence"/>
</dbReference>
<dbReference type="Pfam" id="PF20167">
    <property type="entry name" value="Transposase_32"/>
    <property type="match status" value="1"/>
</dbReference>
<comment type="caution">
    <text evidence="2">The sequence shown here is derived from an EMBL/GenBank/DDBJ whole genome shotgun (WGS) entry which is preliminary data.</text>
</comment>
<evidence type="ECO:0000259" key="1">
    <source>
        <dbReference type="Pfam" id="PF20167"/>
    </source>
</evidence>
<name>A0A2P5A7C9_PARAD</name>
<dbReference type="EMBL" id="JXTB01000816">
    <property type="protein sequence ID" value="PON32444.1"/>
    <property type="molecule type" value="Genomic_DNA"/>
</dbReference>
<keyword evidence="3" id="KW-1185">Reference proteome</keyword>
<evidence type="ECO:0000313" key="2">
    <source>
        <dbReference type="EMBL" id="PON32444.1"/>
    </source>
</evidence>
<reference evidence="3" key="1">
    <citation type="submission" date="2016-06" db="EMBL/GenBank/DDBJ databases">
        <title>Parallel loss of symbiosis genes in relatives of nitrogen-fixing non-legume Parasponia.</title>
        <authorList>
            <person name="Van Velzen R."/>
            <person name="Holmer R."/>
            <person name="Bu F."/>
            <person name="Rutten L."/>
            <person name="Van Zeijl A."/>
            <person name="Liu W."/>
            <person name="Santuari L."/>
            <person name="Cao Q."/>
            <person name="Sharma T."/>
            <person name="Shen D."/>
            <person name="Roswanjaya Y."/>
            <person name="Wardhani T."/>
            <person name="Kalhor M.S."/>
            <person name="Jansen J."/>
            <person name="Van den Hoogen J."/>
            <person name="Gungor B."/>
            <person name="Hartog M."/>
            <person name="Hontelez J."/>
            <person name="Verver J."/>
            <person name="Yang W.-C."/>
            <person name="Schijlen E."/>
            <person name="Repin R."/>
            <person name="Schilthuizen M."/>
            <person name="Schranz E."/>
            <person name="Heidstra R."/>
            <person name="Miyata K."/>
            <person name="Fedorova E."/>
            <person name="Kohlen W."/>
            <person name="Bisseling T."/>
            <person name="Smit S."/>
            <person name="Geurts R."/>
        </authorList>
    </citation>
    <scope>NUCLEOTIDE SEQUENCE [LARGE SCALE GENOMIC DNA]</scope>
    <source>
        <strain evidence="3">cv. WU1-14</strain>
    </source>
</reference>
<dbReference type="OrthoDB" id="1740782at2759"/>
<organism evidence="2 3">
    <name type="scientific">Parasponia andersonii</name>
    <name type="common">Sponia andersonii</name>
    <dbReference type="NCBI Taxonomy" id="3476"/>
    <lineage>
        <taxon>Eukaryota</taxon>
        <taxon>Viridiplantae</taxon>
        <taxon>Streptophyta</taxon>
        <taxon>Embryophyta</taxon>
        <taxon>Tracheophyta</taxon>
        <taxon>Spermatophyta</taxon>
        <taxon>Magnoliopsida</taxon>
        <taxon>eudicotyledons</taxon>
        <taxon>Gunneridae</taxon>
        <taxon>Pentapetalae</taxon>
        <taxon>rosids</taxon>
        <taxon>fabids</taxon>
        <taxon>Rosales</taxon>
        <taxon>Cannabaceae</taxon>
        <taxon>Parasponia</taxon>
    </lineage>
</organism>
<dbReference type="InterPro" id="IPR046796">
    <property type="entry name" value="Transposase_32_dom"/>
</dbReference>
<protein>
    <recommendedName>
        <fullName evidence="1">Putative plant transposon protein domain-containing protein</fullName>
    </recommendedName>
</protein>
<feature type="domain" description="Putative plant transposon protein" evidence="1">
    <location>
        <begin position="13"/>
        <end position="130"/>
    </location>
</feature>
<evidence type="ECO:0000313" key="3">
    <source>
        <dbReference type="Proteomes" id="UP000237105"/>
    </source>
</evidence>
<proteinExistence type="predicted"/>
<dbReference type="AlphaFoldDB" id="A0A2P5A7C9"/>
<sequence>MGQQSFVAQVINQHNWRQFCAHPEDPIVPLVREFYAHLTDPEEDTVYVRGMQVPWSEEAINAVYGLGDPVDEHSEFIADLTEPELITVLETIAAAGAEWNVSAHGAYTCLRSVLTPAAKVQKLVVDFIIATQVHVSKQVI</sequence>